<feature type="transmembrane region" description="Helical" evidence="6">
    <location>
        <begin position="147"/>
        <end position="167"/>
    </location>
</feature>
<comment type="caution">
    <text evidence="7">The sequence shown here is derived from an EMBL/GenBank/DDBJ whole genome shotgun (WGS) entry which is preliminary data.</text>
</comment>
<dbReference type="InterPro" id="IPR050367">
    <property type="entry name" value="APC_superfamily"/>
</dbReference>
<dbReference type="RefSeq" id="WP_270070775.1">
    <property type="nucleotide sequence ID" value="NZ_JAJAQC010000004.1"/>
</dbReference>
<protein>
    <submittedName>
        <fullName evidence="7">APC family permease</fullName>
    </submittedName>
</protein>
<keyword evidence="3 6" id="KW-0812">Transmembrane</keyword>
<feature type="transmembrane region" description="Helical" evidence="6">
    <location>
        <begin position="277"/>
        <end position="299"/>
    </location>
</feature>
<keyword evidence="4 6" id="KW-1133">Transmembrane helix</keyword>
<dbReference type="Gene3D" id="1.20.1740.10">
    <property type="entry name" value="Amino acid/polyamine transporter I"/>
    <property type="match status" value="1"/>
</dbReference>
<dbReference type="GO" id="GO:0005886">
    <property type="term" value="C:plasma membrane"/>
    <property type="evidence" value="ECO:0007669"/>
    <property type="project" value="UniProtKB-SubCell"/>
</dbReference>
<evidence type="ECO:0000256" key="1">
    <source>
        <dbReference type="ARBA" id="ARBA00004651"/>
    </source>
</evidence>
<dbReference type="PIRSF" id="PIRSF006060">
    <property type="entry name" value="AA_transporter"/>
    <property type="match status" value="1"/>
</dbReference>
<dbReference type="EMBL" id="JAJAQC010000004">
    <property type="protein sequence ID" value="MDA0563494.1"/>
    <property type="molecule type" value="Genomic_DNA"/>
</dbReference>
<sequence>MTTSSGSQARPSRVLGTADAVTLGASAMVGAGVFAVFAPAAEEAGAWLLVALLIAAVVAYCNATSSARLAARHPESGGTYVYGRERLGEMWGYLAGWAFTVGKTASCAVMALTFAAYVAPEWSRPLAVGAVVCLTAVNYTGLRKSTVVARVLLALVLAVLAAVVAVALGGSEADPRHLDVTTQWPGFFGLLGAAGMLFFAFAGYARIATLGGEVRDPSTTIPRAIGLALAGVFVVYLLVGASVLTVLGREGLAASAAPLADTVVAAGWPQLVPAVTAGAAAASLGALLALILGVSRTVAAMAADGHLPRFLAGVHERFGVPHRAELAVGAAVCVLVLAADLGDAIGFSAFGVLAYYAIANASALRLGPDENRPPLLVPVVGLAGCVVLAFSLPLNSVMAGVGVLALGAGLWWVRRVLPGLRS</sequence>
<feature type="transmembrane region" description="Helical" evidence="6">
    <location>
        <begin position="187"/>
        <end position="205"/>
    </location>
</feature>
<keyword evidence="5 6" id="KW-0472">Membrane</keyword>
<feature type="transmembrane region" description="Helical" evidence="6">
    <location>
        <begin position="20"/>
        <end position="38"/>
    </location>
</feature>
<dbReference type="PANTHER" id="PTHR42770">
    <property type="entry name" value="AMINO ACID TRANSPORTER-RELATED"/>
    <property type="match status" value="1"/>
</dbReference>
<name>A0A9X3NGW5_9ACTN</name>
<reference evidence="7" key="1">
    <citation type="submission" date="2021-10" db="EMBL/GenBank/DDBJ databases">
        <title>Streptomonospora sp. nov., isolated from mangrove soil.</title>
        <authorList>
            <person name="Chen X."/>
            <person name="Ge X."/>
            <person name="Liu W."/>
        </authorList>
    </citation>
    <scope>NUCLEOTIDE SEQUENCE</scope>
    <source>
        <strain evidence="7">S1-112</strain>
    </source>
</reference>
<dbReference type="GO" id="GO:0022857">
    <property type="term" value="F:transmembrane transporter activity"/>
    <property type="evidence" value="ECO:0007669"/>
    <property type="project" value="InterPro"/>
</dbReference>
<dbReference type="Pfam" id="PF13520">
    <property type="entry name" value="AA_permease_2"/>
    <property type="match status" value="1"/>
</dbReference>
<evidence type="ECO:0000256" key="5">
    <source>
        <dbReference type="ARBA" id="ARBA00023136"/>
    </source>
</evidence>
<evidence type="ECO:0000256" key="2">
    <source>
        <dbReference type="ARBA" id="ARBA00022475"/>
    </source>
</evidence>
<keyword evidence="8" id="KW-1185">Reference proteome</keyword>
<organism evidence="7 8">
    <name type="scientific">Streptomonospora mangrovi</name>
    <dbReference type="NCBI Taxonomy" id="2883123"/>
    <lineage>
        <taxon>Bacteria</taxon>
        <taxon>Bacillati</taxon>
        <taxon>Actinomycetota</taxon>
        <taxon>Actinomycetes</taxon>
        <taxon>Streptosporangiales</taxon>
        <taxon>Nocardiopsidaceae</taxon>
        <taxon>Streptomonospora</taxon>
    </lineage>
</organism>
<evidence type="ECO:0000313" key="8">
    <source>
        <dbReference type="Proteomes" id="UP001140076"/>
    </source>
</evidence>
<keyword evidence="2" id="KW-1003">Cell membrane</keyword>
<dbReference type="Proteomes" id="UP001140076">
    <property type="component" value="Unassembled WGS sequence"/>
</dbReference>
<feature type="transmembrane region" description="Helical" evidence="6">
    <location>
        <begin position="375"/>
        <end position="392"/>
    </location>
</feature>
<dbReference type="AlphaFoldDB" id="A0A9X3NGW5"/>
<feature type="transmembrane region" description="Helical" evidence="6">
    <location>
        <begin position="44"/>
        <end position="63"/>
    </location>
</feature>
<feature type="transmembrane region" description="Helical" evidence="6">
    <location>
        <begin position="225"/>
        <end position="247"/>
    </location>
</feature>
<evidence type="ECO:0000313" key="7">
    <source>
        <dbReference type="EMBL" id="MDA0563494.1"/>
    </source>
</evidence>
<gene>
    <name evidence="7" type="ORF">LG943_03990</name>
</gene>
<comment type="subcellular location">
    <subcellularLocation>
        <location evidence="1">Cell membrane</location>
        <topology evidence="1">Multi-pass membrane protein</topology>
    </subcellularLocation>
</comment>
<dbReference type="PANTHER" id="PTHR42770:SF7">
    <property type="entry name" value="MEMBRANE PROTEIN"/>
    <property type="match status" value="1"/>
</dbReference>
<feature type="transmembrane region" description="Helical" evidence="6">
    <location>
        <begin position="94"/>
        <end position="116"/>
    </location>
</feature>
<evidence type="ECO:0000256" key="4">
    <source>
        <dbReference type="ARBA" id="ARBA00022989"/>
    </source>
</evidence>
<feature type="transmembrane region" description="Helical" evidence="6">
    <location>
        <begin position="320"/>
        <end position="339"/>
    </location>
</feature>
<feature type="transmembrane region" description="Helical" evidence="6">
    <location>
        <begin position="122"/>
        <end position="140"/>
    </location>
</feature>
<accession>A0A9X3NGW5</accession>
<evidence type="ECO:0000256" key="6">
    <source>
        <dbReference type="SAM" id="Phobius"/>
    </source>
</evidence>
<dbReference type="InterPro" id="IPR002293">
    <property type="entry name" value="AA/rel_permease1"/>
</dbReference>
<evidence type="ECO:0000256" key="3">
    <source>
        <dbReference type="ARBA" id="ARBA00022692"/>
    </source>
</evidence>
<proteinExistence type="predicted"/>